<keyword evidence="1" id="KW-1133">Transmembrane helix</keyword>
<dbReference type="AlphaFoldDB" id="A0A6A4RR90"/>
<dbReference type="EMBL" id="VEVO01000025">
    <property type="protein sequence ID" value="KAF0022598.1"/>
    <property type="molecule type" value="Genomic_DNA"/>
</dbReference>
<keyword evidence="1" id="KW-0472">Membrane</keyword>
<dbReference type="Proteomes" id="UP000438429">
    <property type="component" value="Unassembled WGS sequence"/>
</dbReference>
<sequence>MQVKLLKSVSFCAAAIHTTDKVTRAYSESSGCSGDVTAVAAAAGLQLVQAIVLVFVMATWYLSQHFDFPRVNPDRRHQVRRAQTESQRMSVTAFLCRDGEAYFAHSPCSAAFNPGRLAASLQSDGLIRATAGM</sequence>
<keyword evidence="1" id="KW-0812">Transmembrane</keyword>
<evidence type="ECO:0000313" key="3">
    <source>
        <dbReference type="EMBL" id="KAF0022598.1"/>
    </source>
</evidence>
<evidence type="ECO:0000313" key="2">
    <source>
        <dbReference type="EMBL" id="KAF0021542.1"/>
    </source>
</evidence>
<name>A0A6A4RR90_SCOMX</name>
<reference evidence="2 4" key="1">
    <citation type="submission" date="2019-06" db="EMBL/GenBank/DDBJ databases">
        <title>Draft genomes of female and male turbot (Scophthalmus maximus).</title>
        <authorList>
            <person name="Xu H."/>
            <person name="Xu X.-W."/>
            <person name="Shao C."/>
            <person name="Chen S."/>
        </authorList>
    </citation>
    <scope>NUCLEOTIDE SEQUENCE [LARGE SCALE GENOMIC DNA]</scope>
    <source>
        <strain evidence="2">Ysfricsl-2016a</strain>
        <tissue evidence="2">Blood</tissue>
    </source>
</reference>
<evidence type="ECO:0000313" key="4">
    <source>
        <dbReference type="Proteomes" id="UP000438429"/>
    </source>
</evidence>
<accession>A0A6A4RR90</accession>
<organism evidence="2 4">
    <name type="scientific">Scophthalmus maximus</name>
    <name type="common">Turbot</name>
    <name type="synonym">Psetta maxima</name>
    <dbReference type="NCBI Taxonomy" id="52904"/>
    <lineage>
        <taxon>Eukaryota</taxon>
        <taxon>Metazoa</taxon>
        <taxon>Chordata</taxon>
        <taxon>Craniata</taxon>
        <taxon>Vertebrata</taxon>
        <taxon>Euteleostomi</taxon>
        <taxon>Actinopterygii</taxon>
        <taxon>Neopterygii</taxon>
        <taxon>Teleostei</taxon>
        <taxon>Neoteleostei</taxon>
        <taxon>Acanthomorphata</taxon>
        <taxon>Carangaria</taxon>
        <taxon>Pleuronectiformes</taxon>
        <taxon>Pleuronectoidei</taxon>
        <taxon>Scophthalmidae</taxon>
        <taxon>Scophthalmus</taxon>
    </lineage>
</organism>
<proteinExistence type="predicted"/>
<feature type="transmembrane region" description="Helical" evidence="1">
    <location>
        <begin position="38"/>
        <end position="62"/>
    </location>
</feature>
<evidence type="ECO:0000256" key="1">
    <source>
        <dbReference type="SAM" id="Phobius"/>
    </source>
</evidence>
<protein>
    <submittedName>
        <fullName evidence="2">Uncharacterized protein</fullName>
    </submittedName>
</protein>
<comment type="caution">
    <text evidence="2">The sequence shown here is derived from an EMBL/GenBank/DDBJ whole genome shotgun (WGS) entry which is preliminary data.</text>
</comment>
<dbReference type="EMBL" id="VEVO01005415">
    <property type="protein sequence ID" value="KAF0021542.1"/>
    <property type="molecule type" value="Genomic_DNA"/>
</dbReference>
<gene>
    <name evidence="3" type="ORF">F2P81_025224</name>
    <name evidence="2" type="ORF">F2P81_026205</name>
</gene>